<reference evidence="3 4" key="1">
    <citation type="submission" date="2018-02" db="EMBL/GenBank/DDBJ databases">
        <title>A novel lanthanide dependent methylotroph, Methylotenera sp. La3113.</title>
        <authorList>
            <person name="Lv H."/>
            <person name="Tani A."/>
        </authorList>
    </citation>
    <scope>NUCLEOTIDE SEQUENCE [LARGE SCALE GENOMIC DNA]</scope>
    <source>
        <strain evidence="3 4">La3113</strain>
    </source>
</reference>
<dbReference type="AlphaFoldDB" id="A0A4Y9VTV8"/>
<dbReference type="PROSITE" id="PS51257">
    <property type="entry name" value="PROKAR_LIPOPROTEIN"/>
    <property type="match status" value="1"/>
</dbReference>
<organism evidence="3 4">
    <name type="scientific">Methylotenera oryzisoli</name>
    <dbReference type="NCBI Taxonomy" id="2080758"/>
    <lineage>
        <taxon>Bacteria</taxon>
        <taxon>Pseudomonadati</taxon>
        <taxon>Pseudomonadota</taxon>
        <taxon>Betaproteobacteria</taxon>
        <taxon>Nitrosomonadales</taxon>
        <taxon>Methylophilaceae</taxon>
        <taxon>Methylotenera</taxon>
    </lineage>
</organism>
<feature type="signal peptide" evidence="2">
    <location>
        <begin position="1"/>
        <end position="20"/>
    </location>
</feature>
<evidence type="ECO:0000313" key="4">
    <source>
        <dbReference type="Proteomes" id="UP000297706"/>
    </source>
</evidence>
<protein>
    <recommendedName>
        <fullName evidence="5">Lipoprotein</fullName>
    </recommendedName>
</protein>
<dbReference type="OrthoDB" id="8537668at2"/>
<evidence type="ECO:0000313" key="3">
    <source>
        <dbReference type="EMBL" id="TFW73072.1"/>
    </source>
</evidence>
<comment type="caution">
    <text evidence="3">The sequence shown here is derived from an EMBL/GenBank/DDBJ whole genome shotgun (WGS) entry which is preliminary data.</text>
</comment>
<sequence>MHTSTFKYILSALIASVAMAGCATKTPMLDDHFGEAVNAAKAQQTINPDASTTNEAVFGVDGAAADAAVDTYHKSFTQPPATTNVFNIGVGNTGGGTGSSSSSGTR</sequence>
<gene>
    <name evidence="3" type="ORF">C3Y98_01575</name>
</gene>
<feature type="chain" id="PRO_5021455892" description="Lipoprotein" evidence="2">
    <location>
        <begin position="21"/>
        <end position="106"/>
    </location>
</feature>
<dbReference type="RefSeq" id="WP_135276382.1">
    <property type="nucleotide sequence ID" value="NZ_PQVH01000002.1"/>
</dbReference>
<feature type="region of interest" description="Disordered" evidence="1">
    <location>
        <begin position="87"/>
        <end position="106"/>
    </location>
</feature>
<proteinExistence type="predicted"/>
<keyword evidence="2" id="KW-0732">Signal</keyword>
<evidence type="ECO:0000256" key="1">
    <source>
        <dbReference type="SAM" id="MobiDB-lite"/>
    </source>
</evidence>
<keyword evidence="4" id="KW-1185">Reference proteome</keyword>
<accession>A0A4Y9VTV8</accession>
<dbReference type="EMBL" id="PQVH01000002">
    <property type="protein sequence ID" value="TFW73072.1"/>
    <property type="molecule type" value="Genomic_DNA"/>
</dbReference>
<evidence type="ECO:0000256" key="2">
    <source>
        <dbReference type="SAM" id="SignalP"/>
    </source>
</evidence>
<evidence type="ECO:0008006" key="5">
    <source>
        <dbReference type="Google" id="ProtNLM"/>
    </source>
</evidence>
<name>A0A4Y9VTV8_9PROT</name>
<dbReference type="Proteomes" id="UP000297706">
    <property type="component" value="Unassembled WGS sequence"/>
</dbReference>